<dbReference type="CDD" id="cd11386">
    <property type="entry name" value="MCP_signal"/>
    <property type="match status" value="1"/>
</dbReference>
<feature type="domain" description="HAMP" evidence="7">
    <location>
        <begin position="214"/>
        <end position="266"/>
    </location>
</feature>
<comment type="caution">
    <text evidence="8">The sequence shown here is derived from an EMBL/GenBank/DDBJ whole genome shotgun (WGS) entry which is preliminary data.</text>
</comment>
<dbReference type="InterPro" id="IPR024478">
    <property type="entry name" value="HlyB_4HB_MCP"/>
</dbReference>
<dbReference type="PROSITE" id="PS50885">
    <property type="entry name" value="HAMP"/>
    <property type="match status" value="1"/>
</dbReference>
<accession>A0ABS8Q4M4</accession>
<dbReference type="InterPro" id="IPR004090">
    <property type="entry name" value="Chemotax_Me-accpt_rcpt"/>
</dbReference>
<dbReference type="PRINTS" id="PR00260">
    <property type="entry name" value="CHEMTRNSDUCR"/>
</dbReference>
<evidence type="ECO:0000256" key="2">
    <source>
        <dbReference type="ARBA" id="ARBA00029447"/>
    </source>
</evidence>
<dbReference type="Proteomes" id="UP001179361">
    <property type="component" value="Unassembled WGS sequence"/>
</dbReference>
<proteinExistence type="inferred from homology"/>
<evidence type="ECO:0000259" key="6">
    <source>
        <dbReference type="PROSITE" id="PS50111"/>
    </source>
</evidence>
<name>A0ABS8Q4M4_9BURK</name>
<dbReference type="SMART" id="SM00283">
    <property type="entry name" value="MA"/>
    <property type="match status" value="1"/>
</dbReference>
<dbReference type="Pfam" id="PF00672">
    <property type="entry name" value="HAMP"/>
    <property type="match status" value="1"/>
</dbReference>
<evidence type="ECO:0000256" key="5">
    <source>
        <dbReference type="SAM" id="Phobius"/>
    </source>
</evidence>
<sequence length="539" mass="56665">MSYLFRHMRIGTRLGLMFSLVLVLALVATAAALLTARSNAQATEQMMAQPLAKERLVSDWYVNTHSAIVRTGLIARSTDGTLSTVFAKDIADSVTASTELIKKIEPLLDSEEEKAKLQNVQALRAKYQAAKVEVMDAKKAGDAETAERRFNEGFAPAAKAYSTSIKELLALQRKEIDTRTAAIGAAYASRAKLVLGLNVLMVLLVAAAAVAITRSIARPLTDAVAAAQAIAEGNLSGCFEADRRDEIGDLMGAMKSMNDGLAKVVSEVQQGAHAIAGASGQIATGNLDLSARTEQQAGALEETTSSMEELTQAVRQNADSAQQANQMAQEASQVAIRGGQIVGEVVDTMGAIDAASRKIVDIISVIDGIAFQTNILALNAAVEAARAGEQGRGFAVVASEVRNLAQRSATAAKEIKGLIGDSVAQVNTGTTLVQQAGDTIGDVVSSVARMTRIMAEITAASREQSNGISHVNAAILQMDQSTQQNAALVEEAAAATASMQDQAHRLAEAVSVFKLAVDTDRLNAPRLSSQPRRPALTQA</sequence>
<evidence type="ECO:0000256" key="4">
    <source>
        <dbReference type="SAM" id="Coils"/>
    </source>
</evidence>
<dbReference type="CDD" id="cd19411">
    <property type="entry name" value="MCP2201-like_sensor"/>
    <property type="match status" value="1"/>
</dbReference>
<keyword evidence="4" id="KW-0175">Coiled coil</keyword>
<dbReference type="InterPro" id="IPR047347">
    <property type="entry name" value="YvaQ-like_sensor"/>
</dbReference>
<dbReference type="PANTHER" id="PTHR43531">
    <property type="entry name" value="PROTEIN ICFG"/>
    <property type="match status" value="1"/>
</dbReference>
<evidence type="ECO:0000259" key="7">
    <source>
        <dbReference type="PROSITE" id="PS50885"/>
    </source>
</evidence>
<dbReference type="EMBL" id="JAJNOC010000002">
    <property type="protein sequence ID" value="MCD2516688.1"/>
    <property type="molecule type" value="Genomic_DNA"/>
</dbReference>
<dbReference type="Pfam" id="PF12729">
    <property type="entry name" value="4HB_MCP_1"/>
    <property type="match status" value="1"/>
</dbReference>
<dbReference type="PANTHER" id="PTHR43531:SF14">
    <property type="entry name" value="METHYL-ACCEPTING CHEMOTAXIS PROTEIN I-RELATED"/>
    <property type="match status" value="1"/>
</dbReference>
<keyword evidence="5" id="KW-1133">Transmembrane helix</keyword>
<protein>
    <submittedName>
        <fullName evidence="8">Methyl-accepting chemotaxis protein</fullName>
    </submittedName>
</protein>
<comment type="similarity">
    <text evidence="2">Belongs to the methyl-accepting chemotaxis (MCP) protein family.</text>
</comment>
<organism evidence="8 9">
    <name type="scientific">Massilia phyllostachyos</name>
    <dbReference type="NCBI Taxonomy" id="2898585"/>
    <lineage>
        <taxon>Bacteria</taxon>
        <taxon>Pseudomonadati</taxon>
        <taxon>Pseudomonadota</taxon>
        <taxon>Betaproteobacteria</taxon>
        <taxon>Burkholderiales</taxon>
        <taxon>Oxalobacteraceae</taxon>
        <taxon>Telluria group</taxon>
        <taxon>Massilia</taxon>
    </lineage>
</organism>
<keyword evidence="5" id="KW-0812">Transmembrane</keyword>
<dbReference type="InterPro" id="IPR051310">
    <property type="entry name" value="MCP_chemotaxis"/>
</dbReference>
<reference evidence="8" key="1">
    <citation type="submission" date="2021-11" db="EMBL/GenBank/DDBJ databases">
        <title>The complete genome of Massilia sp sp. G4R7.</title>
        <authorList>
            <person name="Liu L."/>
            <person name="Yue J."/>
            <person name="Yuan J."/>
            <person name="Yang F."/>
            <person name="Li L."/>
        </authorList>
    </citation>
    <scope>NUCLEOTIDE SEQUENCE</scope>
    <source>
        <strain evidence="8">G4R7</strain>
    </source>
</reference>
<dbReference type="SUPFAM" id="SSF58104">
    <property type="entry name" value="Methyl-accepting chemotaxis protein (MCP) signaling domain"/>
    <property type="match status" value="1"/>
</dbReference>
<feature type="domain" description="Methyl-accepting transducer" evidence="6">
    <location>
        <begin position="271"/>
        <end position="500"/>
    </location>
</feature>
<dbReference type="RefSeq" id="WP_231057992.1">
    <property type="nucleotide sequence ID" value="NZ_JAJNOC010000002.1"/>
</dbReference>
<feature type="transmembrane region" description="Helical" evidence="5">
    <location>
        <begin position="193"/>
        <end position="212"/>
    </location>
</feature>
<keyword evidence="3" id="KW-0807">Transducer</keyword>
<dbReference type="InterPro" id="IPR003660">
    <property type="entry name" value="HAMP_dom"/>
</dbReference>
<keyword evidence="5" id="KW-0472">Membrane</keyword>
<evidence type="ECO:0000313" key="9">
    <source>
        <dbReference type="Proteomes" id="UP001179361"/>
    </source>
</evidence>
<dbReference type="SMART" id="SM00304">
    <property type="entry name" value="HAMP"/>
    <property type="match status" value="1"/>
</dbReference>
<gene>
    <name evidence="8" type="ORF">LQ564_10255</name>
</gene>
<evidence type="ECO:0000256" key="1">
    <source>
        <dbReference type="ARBA" id="ARBA00022481"/>
    </source>
</evidence>
<evidence type="ECO:0000256" key="3">
    <source>
        <dbReference type="PROSITE-ProRule" id="PRU00284"/>
    </source>
</evidence>
<keyword evidence="9" id="KW-1185">Reference proteome</keyword>
<dbReference type="Gene3D" id="1.10.287.950">
    <property type="entry name" value="Methyl-accepting chemotaxis protein"/>
    <property type="match status" value="1"/>
</dbReference>
<dbReference type="PROSITE" id="PS50111">
    <property type="entry name" value="CHEMOTAXIS_TRANSDUC_2"/>
    <property type="match status" value="1"/>
</dbReference>
<keyword evidence="1" id="KW-0488">Methylation</keyword>
<dbReference type="InterPro" id="IPR004089">
    <property type="entry name" value="MCPsignal_dom"/>
</dbReference>
<dbReference type="Pfam" id="PF00015">
    <property type="entry name" value="MCPsignal"/>
    <property type="match status" value="1"/>
</dbReference>
<evidence type="ECO:0000313" key="8">
    <source>
        <dbReference type="EMBL" id="MCD2516688.1"/>
    </source>
</evidence>
<feature type="coiled-coil region" evidence="4">
    <location>
        <begin position="110"/>
        <end position="140"/>
    </location>
</feature>